<protein>
    <submittedName>
        <fullName evidence="1">Uncharacterized protein</fullName>
    </submittedName>
</protein>
<name>A0ACB0XX29_MELEN</name>
<evidence type="ECO:0000313" key="1">
    <source>
        <dbReference type="EMBL" id="CAK5021116.1"/>
    </source>
</evidence>
<proteinExistence type="predicted"/>
<reference evidence="1" key="1">
    <citation type="submission" date="2023-11" db="EMBL/GenBank/DDBJ databases">
        <authorList>
            <person name="Poullet M."/>
        </authorList>
    </citation>
    <scope>NUCLEOTIDE SEQUENCE</scope>
    <source>
        <strain evidence="1">E1834</strain>
    </source>
</reference>
<comment type="caution">
    <text evidence="1">The sequence shown here is derived from an EMBL/GenBank/DDBJ whole genome shotgun (WGS) entry which is preliminary data.</text>
</comment>
<keyword evidence="2" id="KW-1185">Reference proteome</keyword>
<sequence>MKHSLFLLYCSFFILDLVNSTKRNYGKDGQHNFNPSRYRGVETSETETSGHVGTGTGSIPSNTEGYTQEVNPSGLQTFQTLSNLNQDLGNNPFLFLPQHQQMNVGGQVFMENQGYSTKCEWNGCGRGKYRYCHWMGCDGKSMLTRNFPQHIRTHTGVKPHVCTYVDQDGVSCNKEFSRQETFKAHKREHTGEKITYKCAHANCDKTFSSISSKAKHEKIHKDENYYRCPVFMCSKPFKSLTSQKDHVCKEHGRYVWDFIIKNKRMKKAKNYGVIGIREDGTPYALVFFS</sequence>
<dbReference type="EMBL" id="CAVMJV010000003">
    <property type="protein sequence ID" value="CAK5021116.1"/>
    <property type="molecule type" value="Genomic_DNA"/>
</dbReference>
<gene>
    <name evidence="1" type="ORF">MENTE1834_LOCUS4633</name>
</gene>
<accession>A0ACB0XX29</accession>
<organism evidence="1 2">
    <name type="scientific">Meloidogyne enterolobii</name>
    <name type="common">Root-knot nematode worm</name>
    <name type="synonym">Meloidogyne mayaguensis</name>
    <dbReference type="NCBI Taxonomy" id="390850"/>
    <lineage>
        <taxon>Eukaryota</taxon>
        <taxon>Metazoa</taxon>
        <taxon>Ecdysozoa</taxon>
        <taxon>Nematoda</taxon>
        <taxon>Chromadorea</taxon>
        <taxon>Rhabditida</taxon>
        <taxon>Tylenchina</taxon>
        <taxon>Tylenchomorpha</taxon>
        <taxon>Tylenchoidea</taxon>
        <taxon>Meloidogynidae</taxon>
        <taxon>Meloidogyninae</taxon>
        <taxon>Meloidogyne</taxon>
    </lineage>
</organism>
<dbReference type="Proteomes" id="UP001497535">
    <property type="component" value="Unassembled WGS sequence"/>
</dbReference>
<evidence type="ECO:0000313" key="2">
    <source>
        <dbReference type="Proteomes" id="UP001497535"/>
    </source>
</evidence>